<proteinExistence type="inferred from homology"/>
<evidence type="ECO:0000256" key="7">
    <source>
        <dbReference type="ARBA" id="ARBA00023069"/>
    </source>
</evidence>
<dbReference type="SUPFAM" id="SSF52821">
    <property type="entry name" value="Rhodanese/Cell cycle control phosphatase"/>
    <property type="match status" value="1"/>
</dbReference>
<keyword evidence="9" id="KW-0966">Cell projection</keyword>
<dbReference type="Pfam" id="PF00581">
    <property type="entry name" value="Rhodanese"/>
    <property type="match status" value="1"/>
</dbReference>
<dbReference type="GO" id="GO:0060271">
    <property type="term" value="P:cilium assembly"/>
    <property type="evidence" value="ECO:0007669"/>
    <property type="project" value="TreeGrafter"/>
</dbReference>
<keyword evidence="3" id="KW-0813">Transport</keyword>
<dbReference type="GO" id="GO:0036064">
    <property type="term" value="C:ciliary basal body"/>
    <property type="evidence" value="ECO:0007669"/>
    <property type="project" value="TreeGrafter"/>
</dbReference>
<dbReference type="EMBL" id="CAIIXF020000005">
    <property type="protein sequence ID" value="CAH1783396.1"/>
    <property type="molecule type" value="Genomic_DNA"/>
</dbReference>
<keyword evidence="8" id="KW-0206">Cytoskeleton</keyword>
<feature type="domain" description="Rhodanese" evidence="12">
    <location>
        <begin position="168"/>
        <end position="266"/>
    </location>
</feature>
<dbReference type="Proteomes" id="UP000749559">
    <property type="component" value="Unassembled WGS sequence"/>
</dbReference>
<dbReference type="SMART" id="SM00450">
    <property type="entry name" value="RHOD"/>
    <property type="match status" value="1"/>
</dbReference>
<evidence type="ECO:0000256" key="10">
    <source>
        <dbReference type="ARBA" id="ARBA00038465"/>
    </source>
</evidence>
<comment type="similarity">
    <text evidence="10">Belongs to the CEP41 family.</text>
</comment>
<dbReference type="InterPro" id="IPR036873">
    <property type="entry name" value="Rhodanese-like_dom_sf"/>
</dbReference>
<evidence type="ECO:0000256" key="9">
    <source>
        <dbReference type="ARBA" id="ARBA00023273"/>
    </source>
</evidence>
<name>A0A8S4NP39_OWEFU</name>
<protein>
    <recommendedName>
        <fullName evidence="12">Rhodanese domain-containing protein</fullName>
    </recommendedName>
</protein>
<keyword evidence="4" id="KW-0963">Cytoplasm</keyword>
<evidence type="ECO:0000256" key="3">
    <source>
        <dbReference type="ARBA" id="ARBA00022448"/>
    </source>
</evidence>
<evidence type="ECO:0000256" key="1">
    <source>
        <dbReference type="ARBA" id="ARBA00004120"/>
    </source>
</evidence>
<reference evidence="13" key="1">
    <citation type="submission" date="2022-03" db="EMBL/GenBank/DDBJ databases">
        <authorList>
            <person name="Martin C."/>
        </authorList>
    </citation>
    <scope>NUCLEOTIDE SEQUENCE</scope>
</reference>
<evidence type="ECO:0000256" key="6">
    <source>
        <dbReference type="ARBA" id="ARBA00022927"/>
    </source>
</evidence>
<sequence length="345" mass="38435">MSAKSSSRNADILQKKIPRNPKYENVQATVDTGASVTKYMRKIEDIKKNYRYRKDELFKRMKVSTFVQLVIQVADIERQDLETARDETMISGTPYTGRPDTVGDSELKHLDASSPVPSLALTEGDYGAPAPDTMTSRSTMQSVISGVGEIDIESNKPVTAGRPSEDTDTCPYLLLDCRDRDEFDQCHIISSLCYPMAMLSRTCNGELKGMLQYRNQEGKIIVIYDDDERRASKAATTLVERGYTNLFMLSGGLKMAWKSFPKGLITGTVPFSISNQKTKQVLPATQKEFDNDDIDELLLQLDNVLEDKSVGSRLSSRSRTGGASSMSNQTARSNMTNRSTRPAFK</sequence>
<evidence type="ECO:0000256" key="4">
    <source>
        <dbReference type="ARBA" id="ARBA00022490"/>
    </source>
</evidence>
<dbReference type="OrthoDB" id="70250at2759"/>
<dbReference type="PANTHER" id="PTHR44390">
    <property type="entry name" value="CENTROSOMAL PROTEIN OF 41 KDA"/>
    <property type="match status" value="1"/>
</dbReference>
<comment type="subcellular location">
    <subcellularLocation>
        <location evidence="1">Cytoplasm</location>
        <location evidence="1">Cytoskeleton</location>
        <location evidence="1">Cilium basal body</location>
    </subcellularLocation>
    <subcellularLocation>
        <location evidence="2">Cytoplasm</location>
        <location evidence="2">Cytoskeleton</location>
        <location evidence="2">Microtubule organizing center</location>
        <location evidence="2">Centrosome</location>
    </subcellularLocation>
</comment>
<dbReference type="PROSITE" id="PS50206">
    <property type="entry name" value="RHODANESE_3"/>
    <property type="match status" value="1"/>
</dbReference>
<feature type="compositionally biased region" description="Low complexity" evidence="11">
    <location>
        <begin position="311"/>
        <end position="327"/>
    </location>
</feature>
<comment type="caution">
    <text evidence="13">The sequence shown here is derived from an EMBL/GenBank/DDBJ whole genome shotgun (WGS) entry which is preliminary data.</text>
</comment>
<dbReference type="AlphaFoldDB" id="A0A8S4NP39"/>
<dbReference type="InterPro" id="IPR051889">
    <property type="entry name" value="CEP41"/>
</dbReference>
<keyword evidence="7" id="KW-0969">Cilium</keyword>
<evidence type="ECO:0000256" key="8">
    <source>
        <dbReference type="ARBA" id="ARBA00023212"/>
    </source>
</evidence>
<dbReference type="CDD" id="cd00158">
    <property type="entry name" value="RHOD"/>
    <property type="match status" value="1"/>
</dbReference>
<keyword evidence="6" id="KW-0653">Protein transport</keyword>
<evidence type="ECO:0000256" key="2">
    <source>
        <dbReference type="ARBA" id="ARBA00004300"/>
    </source>
</evidence>
<evidence type="ECO:0000313" key="14">
    <source>
        <dbReference type="Proteomes" id="UP000749559"/>
    </source>
</evidence>
<evidence type="ECO:0000256" key="5">
    <source>
        <dbReference type="ARBA" id="ARBA00022794"/>
    </source>
</evidence>
<keyword evidence="14" id="KW-1185">Reference proteome</keyword>
<dbReference type="PANTHER" id="PTHR44390:SF1">
    <property type="entry name" value="CENTROSOMAL PROTEIN OF 41 KDA"/>
    <property type="match status" value="1"/>
</dbReference>
<evidence type="ECO:0000313" key="13">
    <source>
        <dbReference type="EMBL" id="CAH1783396.1"/>
    </source>
</evidence>
<dbReference type="GO" id="GO:0005813">
    <property type="term" value="C:centrosome"/>
    <property type="evidence" value="ECO:0007669"/>
    <property type="project" value="UniProtKB-SubCell"/>
</dbReference>
<keyword evidence="5" id="KW-0970">Cilium biogenesis/degradation</keyword>
<feature type="compositionally biased region" description="Polar residues" evidence="11">
    <location>
        <begin position="328"/>
        <end position="345"/>
    </location>
</feature>
<accession>A0A8S4NP39</accession>
<evidence type="ECO:0000259" key="12">
    <source>
        <dbReference type="PROSITE" id="PS50206"/>
    </source>
</evidence>
<gene>
    <name evidence="13" type="ORF">OFUS_LOCUS9743</name>
</gene>
<dbReference type="GO" id="GO:0015031">
    <property type="term" value="P:protein transport"/>
    <property type="evidence" value="ECO:0007669"/>
    <property type="project" value="UniProtKB-KW"/>
</dbReference>
<dbReference type="InterPro" id="IPR001763">
    <property type="entry name" value="Rhodanese-like_dom"/>
</dbReference>
<feature type="region of interest" description="Disordered" evidence="11">
    <location>
        <begin position="310"/>
        <end position="345"/>
    </location>
</feature>
<dbReference type="Gene3D" id="3.40.250.10">
    <property type="entry name" value="Rhodanese-like domain"/>
    <property type="match status" value="1"/>
</dbReference>
<organism evidence="13 14">
    <name type="scientific">Owenia fusiformis</name>
    <name type="common">Polychaete worm</name>
    <dbReference type="NCBI Taxonomy" id="6347"/>
    <lineage>
        <taxon>Eukaryota</taxon>
        <taxon>Metazoa</taxon>
        <taxon>Spiralia</taxon>
        <taxon>Lophotrochozoa</taxon>
        <taxon>Annelida</taxon>
        <taxon>Polychaeta</taxon>
        <taxon>Sedentaria</taxon>
        <taxon>Canalipalpata</taxon>
        <taxon>Sabellida</taxon>
        <taxon>Oweniida</taxon>
        <taxon>Oweniidae</taxon>
        <taxon>Owenia</taxon>
    </lineage>
</organism>
<evidence type="ECO:0000256" key="11">
    <source>
        <dbReference type="SAM" id="MobiDB-lite"/>
    </source>
</evidence>